<reference evidence="4 5" key="1">
    <citation type="journal article" date="2019" name="Nat. Ecol. Evol.">
        <title>Megaphylogeny resolves global patterns of mushroom evolution.</title>
        <authorList>
            <person name="Varga T."/>
            <person name="Krizsan K."/>
            <person name="Foldi C."/>
            <person name="Dima B."/>
            <person name="Sanchez-Garcia M."/>
            <person name="Sanchez-Ramirez S."/>
            <person name="Szollosi G.J."/>
            <person name="Szarkandi J.G."/>
            <person name="Papp V."/>
            <person name="Albert L."/>
            <person name="Andreopoulos W."/>
            <person name="Angelini C."/>
            <person name="Antonin V."/>
            <person name="Barry K.W."/>
            <person name="Bougher N.L."/>
            <person name="Buchanan P."/>
            <person name="Buyck B."/>
            <person name="Bense V."/>
            <person name="Catcheside P."/>
            <person name="Chovatia M."/>
            <person name="Cooper J."/>
            <person name="Damon W."/>
            <person name="Desjardin D."/>
            <person name="Finy P."/>
            <person name="Geml J."/>
            <person name="Haridas S."/>
            <person name="Hughes K."/>
            <person name="Justo A."/>
            <person name="Karasinski D."/>
            <person name="Kautmanova I."/>
            <person name="Kiss B."/>
            <person name="Kocsube S."/>
            <person name="Kotiranta H."/>
            <person name="LaButti K.M."/>
            <person name="Lechner B.E."/>
            <person name="Liimatainen K."/>
            <person name="Lipzen A."/>
            <person name="Lukacs Z."/>
            <person name="Mihaltcheva S."/>
            <person name="Morgado L.N."/>
            <person name="Niskanen T."/>
            <person name="Noordeloos M.E."/>
            <person name="Ohm R.A."/>
            <person name="Ortiz-Santana B."/>
            <person name="Ovrebo C."/>
            <person name="Racz N."/>
            <person name="Riley R."/>
            <person name="Savchenko A."/>
            <person name="Shiryaev A."/>
            <person name="Soop K."/>
            <person name="Spirin V."/>
            <person name="Szebenyi C."/>
            <person name="Tomsovsky M."/>
            <person name="Tulloss R.E."/>
            <person name="Uehling J."/>
            <person name="Grigoriev I.V."/>
            <person name="Vagvolgyi C."/>
            <person name="Papp T."/>
            <person name="Martin F.M."/>
            <person name="Miettinen O."/>
            <person name="Hibbett D.S."/>
            <person name="Nagy L.G."/>
        </authorList>
    </citation>
    <scope>NUCLEOTIDE SEQUENCE [LARGE SCALE GENOMIC DNA]</scope>
    <source>
        <strain evidence="4 5">CBS 962.96</strain>
    </source>
</reference>
<dbReference type="InterPro" id="IPR019775">
    <property type="entry name" value="WD40_repeat_CS"/>
</dbReference>
<organism evidence="4 5">
    <name type="scientific">Dendrothele bispora (strain CBS 962.96)</name>
    <dbReference type="NCBI Taxonomy" id="1314807"/>
    <lineage>
        <taxon>Eukaryota</taxon>
        <taxon>Fungi</taxon>
        <taxon>Dikarya</taxon>
        <taxon>Basidiomycota</taxon>
        <taxon>Agaricomycotina</taxon>
        <taxon>Agaricomycetes</taxon>
        <taxon>Agaricomycetidae</taxon>
        <taxon>Agaricales</taxon>
        <taxon>Agaricales incertae sedis</taxon>
        <taxon>Dendrothele</taxon>
    </lineage>
</organism>
<dbReference type="SUPFAM" id="SSF50978">
    <property type="entry name" value="WD40 repeat-like"/>
    <property type="match status" value="1"/>
</dbReference>
<gene>
    <name evidence="4" type="ORF">K435DRAFT_594890</name>
</gene>
<dbReference type="GO" id="GO:1990234">
    <property type="term" value="C:transferase complex"/>
    <property type="evidence" value="ECO:0007669"/>
    <property type="project" value="UniProtKB-ARBA"/>
</dbReference>
<dbReference type="PANTHER" id="PTHR22847">
    <property type="entry name" value="WD40 REPEAT PROTEIN"/>
    <property type="match status" value="1"/>
</dbReference>
<dbReference type="EMBL" id="ML179122">
    <property type="protein sequence ID" value="THU99244.1"/>
    <property type="molecule type" value="Genomic_DNA"/>
</dbReference>
<accession>A0A4S8M9Z7</accession>
<evidence type="ECO:0000313" key="4">
    <source>
        <dbReference type="EMBL" id="THU99244.1"/>
    </source>
</evidence>
<feature type="repeat" description="WD" evidence="3">
    <location>
        <begin position="17"/>
        <end position="58"/>
    </location>
</feature>
<name>A0A4S8M9Z7_DENBC</name>
<feature type="non-terminal residue" evidence="4">
    <location>
        <position position="114"/>
    </location>
</feature>
<evidence type="ECO:0000256" key="3">
    <source>
        <dbReference type="PROSITE-ProRule" id="PRU00221"/>
    </source>
</evidence>
<evidence type="ECO:0000313" key="5">
    <source>
        <dbReference type="Proteomes" id="UP000297245"/>
    </source>
</evidence>
<evidence type="ECO:0000256" key="2">
    <source>
        <dbReference type="ARBA" id="ARBA00022737"/>
    </source>
</evidence>
<dbReference type="Proteomes" id="UP000297245">
    <property type="component" value="Unassembled WGS sequence"/>
</dbReference>
<dbReference type="PROSITE" id="PS50082">
    <property type="entry name" value="WD_REPEATS_2"/>
    <property type="match status" value="2"/>
</dbReference>
<proteinExistence type="predicted"/>
<dbReference type="PANTHER" id="PTHR22847:SF637">
    <property type="entry name" value="WD REPEAT DOMAIN 5B"/>
    <property type="match status" value="1"/>
</dbReference>
<keyword evidence="5" id="KW-1185">Reference proteome</keyword>
<feature type="non-terminal residue" evidence="4">
    <location>
        <position position="1"/>
    </location>
</feature>
<dbReference type="AlphaFoldDB" id="A0A4S8M9Z7"/>
<dbReference type="PROSITE" id="PS50294">
    <property type="entry name" value="WD_REPEATS_REGION"/>
    <property type="match status" value="2"/>
</dbReference>
<dbReference type="SMART" id="SM00320">
    <property type="entry name" value="WD40"/>
    <property type="match status" value="2"/>
</dbReference>
<dbReference type="InterPro" id="IPR015943">
    <property type="entry name" value="WD40/YVTN_repeat-like_dom_sf"/>
</dbReference>
<feature type="repeat" description="WD" evidence="3">
    <location>
        <begin position="59"/>
        <end position="100"/>
    </location>
</feature>
<dbReference type="Pfam" id="PF00400">
    <property type="entry name" value="WD40"/>
    <property type="match status" value="2"/>
</dbReference>
<dbReference type="PROSITE" id="PS00678">
    <property type="entry name" value="WD_REPEATS_1"/>
    <property type="match status" value="1"/>
</dbReference>
<keyword evidence="2" id="KW-0677">Repeat</keyword>
<dbReference type="Gene3D" id="2.130.10.10">
    <property type="entry name" value="YVTN repeat-like/Quinoprotein amine dehydrogenase"/>
    <property type="match status" value="1"/>
</dbReference>
<dbReference type="InterPro" id="IPR036322">
    <property type="entry name" value="WD40_repeat_dom_sf"/>
</dbReference>
<dbReference type="InterPro" id="IPR020472">
    <property type="entry name" value="WD40_PAC1"/>
</dbReference>
<sequence length="114" mass="12013">VVKLSNVSTMRVTMAMLEGHTDSVWSVAFSPDGRKLASGSYDKTVQIWNVATGQEETMLEGHAGGVFSLAFSPDGTQLASGSSDKTVRIWNTVTGQEEAMLEGRTVGVSSVASS</sequence>
<protein>
    <submittedName>
        <fullName evidence="4">WD40 repeat-like protein</fullName>
    </submittedName>
</protein>
<dbReference type="PRINTS" id="PR00320">
    <property type="entry name" value="GPROTEINBRPT"/>
</dbReference>
<dbReference type="InterPro" id="IPR001680">
    <property type="entry name" value="WD40_rpt"/>
</dbReference>
<dbReference type="OrthoDB" id="2615105at2759"/>
<evidence type="ECO:0000256" key="1">
    <source>
        <dbReference type="ARBA" id="ARBA00022574"/>
    </source>
</evidence>
<keyword evidence="1 3" id="KW-0853">WD repeat</keyword>